<dbReference type="AlphaFoldDB" id="A0A382DUA1"/>
<gene>
    <name evidence="3" type="ORF">METZ01_LOCUS194097</name>
</gene>
<keyword evidence="2" id="KW-0812">Transmembrane</keyword>
<reference evidence="3" key="1">
    <citation type="submission" date="2018-05" db="EMBL/GenBank/DDBJ databases">
        <authorList>
            <person name="Lanie J.A."/>
            <person name="Ng W.-L."/>
            <person name="Kazmierczak K.M."/>
            <person name="Andrzejewski T.M."/>
            <person name="Davidsen T.M."/>
            <person name="Wayne K.J."/>
            <person name="Tettelin H."/>
            <person name="Glass J.I."/>
            <person name="Rusch D."/>
            <person name="Podicherti R."/>
            <person name="Tsui H.-C.T."/>
            <person name="Winkler M.E."/>
        </authorList>
    </citation>
    <scope>NUCLEOTIDE SEQUENCE</scope>
</reference>
<evidence type="ECO:0000256" key="2">
    <source>
        <dbReference type="SAM" id="Phobius"/>
    </source>
</evidence>
<sequence length="260" mass="28976">MAKKSTKKGSSKKKSTPKKTKAQKKEKTALNTEQTTLETTEDKKGKLVVSQRERDEIDAVVDTVWSFVYALRNAWDNSRSILIAGIIIGLLGVSFSGWGQEVVGLEQSGIWYAITENPNDLVVNSYGKFFKYSPGDDIRIEGKLTEIRYFGDIENGLYPIPPSGLDPAVAPGDSYKLLNDGTNEMLFSSSSGNNSEMNINFASGLEFKRVHFSNTNLSAAVFTEVHFEDVLFTNFSFRDSFFIDCSFKRVTFANVDFSES</sequence>
<protein>
    <submittedName>
        <fullName evidence="3">Uncharacterized protein</fullName>
    </submittedName>
</protein>
<dbReference type="SUPFAM" id="SSF141571">
    <property type="entry name" value="Pentapeptide repeat-like"/>
    <property type="match status" value="1"/>
</dbReference>
<feature type="non-terminal residue" evidence="3">
    <location>
        <position position="260"/>
    </location>
</feature>
<feature type="region of interest" description="Disordered" evidence="1">
    <location>
        <begin position="1"/>
        <end position="41"/>
    </location>
</feature>
<accession>A0A382DUA1</accession>
<dbReference type="Gene3D" id="2.160.20.80">
    <property type="entry name" value="E3 ubiquitin-protein ligase SopA"/>
    <property type="match status" value="1"/>
</dbReference>
<dbReference type="Pfam" id="PF00805">
    <property type="entry name" value="Pentapeptide"/>
    <property type="match status" value="1"/>
</dbReference>
<evidence type="ECO:0000313" key="3">
    <source>
        <dbReference type="EMBL" id="SVB41243.1"/>
    </source>
</evidence>
<organism evidence="3">
    <name type="scientific">marine metagenome</name>
    <dbReference type="NCBI Taxonomy" id="408172"/>
    <lineage>
        <taxon>unclassified sequences</taxon>
        <taxon>metagenomes</taxon>
        <taxon>ecological metagenomes</taxon>
    </lineage>
</organism>
<evidence type="ECO:0000256" key="1">
    <source>
        <dbReference type="SAM" id="MobiDB-lite"/>
    </source>
</evidence>
<keyword evidence="2" id="KW-0472">Membrane</keyword>
<proteinExistence type="predicted"/>
<name>A0A382DUA1_9ZZZZ</name>
<dbReference type="InterPro" id="IPR001646">
    <property type="entry name" value="5peptide_repeat"/>
</dbReference>
<dbReference type="EMBL" id="UINC01040822">
    <property type="protein sequence ID" value="SVB41243.1"/>
    <property type="molecule type" value="Genomic_DNA"/>
</dbReference>
<keyword evidence="2" id="KW-1133">Transmembrane helix</keyword>
<feature type="compositionally biased region" description="Basic residues" evidence="1">
    <location>
        <begin position="1"/>
        <end position="22"/>
    </location>
</feature>
<feature type="transmembrane region" description="Helical" evidence="2">
    <location>
        <begin position="81"/>
        <end position="99"/>
    </location>
</feature>